<accession>A0A9K3LMZ8</accession>
<dbReference type="PANTHER" id="PTHR33876">
    <property type="entry name" value="UNNAMED PRODUCT"/>
    <property type="match status" value="1"/>
</dbReference>
<feature type="transmembrane region" description="Helical" evidence="2">
    <location>
        <begin position="44"/>
        <end position="67"/>
    </location>
</feature>
<feature type="compositionally biased region" description="Polar residues" evidence="1">
    <location>
        <begin position="159"/>
        <end position="178"/>
    </location>
</feature>
<dbReference type="Proteomes" id="UP000693970">
    <property type="component" value="Unassembled WGS sequence"/>
</dbReference>
<feature type="transmembrane region" description="Helical" evidence="2">
    <location>
        <begin position="211"/>
        <end position="234"/>
    </location>
</feature>
<keyword evidence="4" id="KW-1185">Reference proteome</keyword>
<dbReference type="OrthoDB" id="669460at2759"/>
<dbReference type="InterPro" id="IPR052776">
    <property type="entry name" value="Chloro_ReproSupport/MetalTrans"/>
</dbReference>
<comment type="caution">
    <text evidence="3">The sequence shown here is derived from an EMBL/GenBank/DDBJ whole genome shotgun (WGS) entry which is preliminary data.</text>
</comment>
<feature type="transmembrane region" description="Helical" evidence="2">
    <location>
        <begin position="246"/>
        <end position="271"/>
    </location>
</feature>
<proteinExistence type="predicted"/>
<evidence type="ECO:0000313" key="3">
    <source>
        <dbReference type="EMBL" id="KAG7364779.1"/>
    </source>
</evidence>
<protein>
    <submittedName>
        <fullName evidence="3">High-affinity nickel-transport protein</fullName>
    </submittedName>
</protein>
<keyword evidence="2" id="KW-0812">Transmembrane</keyword>
<reference evidence="3" key="2">
    <citation type="submission" date="2021-04" db="EMBL/GenBank/DDBJ databases">
        <authorList>
            <person name="Podell S."/>
        </authorList>
    </citation>
    <scope>NUCLEOTIDE SEQUENCE</scope>
    <source>
        <strain evidence="3">Hildebrandi</strain>
    </source>
</reference>
<feature type="transmembrane region" description="Helical" evidence="2">
    <location>
        <begin position="283"/>
        <end position="302"/>
    </location>
</feature>
<evidence type="ECO:0000256" key="2">
    <source>
        <dbReference type="SAM" id="Phobius"/>
    </source>
</evidence>
<name>A0A9K3LMZ8_9STRA</name>
<feature type="transmembrane region" description="Helical" evidence="2">
    <location>
        <begin position="6"/>
        <end position="23"/>
    </location>
</feature>
<keyword evidence="2" id="KW-1133">Transmembrane helix</keyword>
<dbReference type="EMBL" id="JAGRRH010000009">
    <property type="protein sequence ID" value="KAG7364779.1"/>
    <property type="molecule type" value="Genomic_DNA"/>
</dbReference>
<sequence length="310" mass="33161">MTTSAVLKLIGTGIGLGIVHVLTGPDHLSAIATLSASNNSFTSFFLGVRWGIGHSTGLLLVGGIFILKDYLQSRDGDDEGDDPIEIPDSLGHFFESLVGLFMICLGVYGLRSAFRKRRELQGGIPFVADPEATAEQVLPESYLEIDTPSYRDDAPTPTADYSNSSSQEELPAEASQNVADQDSYQSITGVAPEPIPSNAGRWQHRCSTKMLALFAGIIHGLAGPGGVLGIIPAVQLHNWKLAICYLGSFCISSTITMGVFACTCGTISSFLGYHKNLDFEIQCFSATLSLIVGILWLVLISIGKLDDIFP</sequence>
<dbReference type="AlphaFoldDB" id="A0A9K3LMZ8"/>
<feature type="transmembrane region" description="Helical" evidence="2">
    <location>
        <begin position="90"/>
        <end position="110"/>
    </location>
</feature>
<reference evidence="3" key="1">
    <citation type="journal article" date="2021" name="Sci. Rep.">
        <title>Diploid genomic architecture of Nitzschia inconspicua, an elite biomass production diatom.</title>
        <authorList>
            <person name="Oliver A."/>
            <person name="Podell S."/>
            <person name="Pinowska A."/>
            <person name="Traller J.C."/>
            <person name="Smith S.R."/>
            <person name="McClure R."/>
            <person name="Beliaev A."/>
            <person name="Bohutskyi P."/>
            <person name="Hill E.A."/>
            <person name="Rabines A."/>
            <person name="Zheng H."/>
            <person name="Allen L.Z."/>
            <person name="Kuo A."/>
            <person name="Grigoriev I.V."/>
            <person name="Allen A.E."/>
            <person name="Hazlebeck D."/>
            <person name="Allen E.E."/>
        </authorList>
    </citation>
    <scope>NUCLEOTIDE SEQUENCE</scope>
    <source>
        <strain evidence="3">Hildebrandi</strain>
    </source>
</reference>
<evidence type="ECO:0000313" key="4">
    <source>
        <dbReference type="Proteomes" id="UP000693970"/>
    </source>
</evidence>
<feature type="region of interest" description="Disordered" evidence="1">
    <location>
        <begin position="147"/>
        <end position="178"/>
    </location>
</feature>
<gene>
    <name evidence="3" type="ORF">IV203_037981</name>
</gene>
<organism evidence="3 4">
    <name type="scientific">Nitzschia inconspicua</name>
    <dbReference type="NCBI Taxonomy" id="303405"/>
    <lineage>
        <taxon>Eukaryota</taxon>
        <taxon>Sar</taxon>
        <taxon>Stramenopiles</taxon>
        <taxon>Ochrophyta</taxon>
        <taxon>Bacillariophyta</taxon>
        <taxon>Bacillariophyceae</taxon>
        <taxon>Bacillariophycidae</taxon>
        <taxon>Bacillariales</taxon>
        <taxon>Bacillariaceae</taxon>
        <taxon>Nitzschia</taxon>
    </lineage>
</organism>
<keyword evidence="2" id="KW-0472">Membrane</keyword>
<evidence type="ECO:0000256" key="1">
    <source>
        <dbReference type="SAM" id="MobiDB-lite"/>
    </source>
</evidence>
<dbReference type="PANTHER" id="PTHR33876:SF4">
    <property type="entry name" value="CHLOROPLAST PROTEIN FOR GROWTH AND FERTILITY 2"/>
    <property type="match status" value="1"/>
</dbReference>